<dbReference type="SUPFAM" id="SSF63867">
    <property type="entry name" value="MoeA C-terminal domain-like"/>
    <property type="match status" value="1"/>
</dbReference>
<comment type="cofactor">
    <cofactor evidence="3">
        <name>Mg(2+)</name>
        <dbReference type="ChEBI" id="CHEBI:18420"/>
    </cofactor>
</comment>
<evidence type="ECO:0000313" key="5">
    <source>
        <dbReference type="EMBL" id="CAG5156192.1"/>
    </source>
</evidence>
<dbReference type="GO" id="GO:0005524">
    <property type="term" value="F:ATP binding"/>
    <property type="evidence" value="ECO:0007669"/>
    <property type="project" value="UniProtKB-UniRule"/>
</dbReference>
<dbReference type="SMART" id="SM00852">
    <property type="entry name" value="MoCF_biosynth"/>
    <property type="match status" value="1"/>
</dbReference>
<dbReference type="OrthoDB" id="6777263at2759"/>
<dbReference type="Pfam" id="PF03453">
    <property type="entry name" value="MoeA_N"/>
    <property type="match status" value="1"/>
</dbReference>
<dbReference type="SUPFAM" id="SSF53218">
    <property type="entry name" value="Molybdenum cofactor biosynthesis proteins"/>
    <property type="match status" value="1"/>
</dbReference>
<dbReference type="InterPro" id="IPR036688">
    <property type="entry name" value="MoeA_C_domain_IV_sf"/>
</dbReference>
<evidence type="ECO:0000259" key="4">
    <source>
        <dbReference type="SMART" id="SM00852"/>
    </source>
</evidence>
<dbReference type="EMBL" id="CAJRGZ010000017">
    <property type="protein sequence ID" value="CAG5156192.1"/>
    <property type="molecule type" value="Genomic_DNA"/>
</dbReference>
<dbReference type="GO" id="GO:0005829">
    <property type="term" value="C:cytosol"/>
    <property type="evidence" value="ECO:0007669"/>
    <property type="project" value="TreeGrafter"/>
</dbReference>
<reference evidence="5" key="1">
    <citation type="submission" date="2021-05" db="EMBL/GenBank/DDBJ databases">
        <authorList>
            <person name="Stam R."/>
        </authorList>
    </citation>
    <scope>NUCLEOTIDE SEQUENCE</scope>
    <source>
        <strain evidence="5">CS162</strain>
    </source>
</reference>
<sequence length="447" mass="48141">MAIEYEKALAILQNVAKKCSYGRDKSIETLPLLEALGRVAAKDHVSPISTPPTDTSAMDGYAISSAATIGASAQKPAIFVIKGTIAAGDQPIELANELEDGVLPCVEIMTGAQFPQSTSDTPFDACVKIEDTVSLGPRTTGAEVKSHRQIAVTRSLPLHVNRRFAGSDMQQGDVILRAGTVVCSRYIMALASVGITEVATCRRLRVAIWSTGNELSEGLDSCCNKSQIFNSNGPYLVAAMRELGVDAHYKGILRDDPDKLQAALGSLQERSYDLVITTGAVSKGKFDFIVPALEELHAQVHFHGVAIRPGHPVLFATTDSESGHGVPLFGLPGNPIAAAACFRFLVVPFLRHMLGRTTEVPELAKLHQRNGSRDALLASPSHLDCFRHGTLRADSDGNKVVELSGNQSPAIISQFAASNCWVHIRKERSAELREIVVLCYPHQPFLE</sequence>
<dbReference type="EC" id="2.7.7.75" evidence="2"/>
<evidence type="ECO:0000256" key="1">
    <source>
        <dbReference type="ARBA" id="ARBA00008339"/>
    </source>
</evidence>
<comment type="similarity">
    <text evidence="3">Belongs to the MoeA family.</text>
</comment>
<dbReference type="InterPro" id="IPR038987">
    <property type="entry name" value="MoeA-like"/>
</dbReference>
<dbReference type="InterPro" id="IPR036425">
    <property type="entry name" value="MoaB/Mog-like_dom_sf"/>
</dbReference>
<keyword evidence="6" id="KW-1185">Reference proteome</keyword>
<keyword evidence="3" id="KW-0460">Magnesium</keyword>
<evidence type="ECO:0000256" key="2">
    <source>
        <dbReference type="ARBA" id="ARBA00012509"/>
    </source>
</evidence>
<dbReference type="Gene3D" id="2.40.340.10">
    <property type="entry name" value="MoeA, C-terminal, domain IV"/>
    <property type="match status" value="1"/>
</dbReference>
<comment type="pathway">
    <text evidence="3">Cofactor biosynthesis; molybdopterin biosynthesis.</text>
</comment>
<keyword evidence="3" id="KW-0500">Molybdenum</keyword>
<dbReference type="Gene3D" id="3.40.980.10">
    <property type="entry name" value="MoaB/Mog-like domain"/>
    <property type="match status" value="1"/>
</dbReference>
<proteinExistence type="inferred from homology"/>
<dbReference type="FunFam" id="2.170.190.11:FF:000006">
    <property type="entry name" value="Molybdopterin molybdenumtransferase"/>
    <property type="match status" value="1"/>
</dbReference>
<evidence type="ECO:0000256" key="3">
    <source>
        <dbReference type="RuleBase" id="RU365090"/>
    </source>
</evidence>
<dbReference type="GO" id="GO:0006777">
    <property type="term" value="P:Mo-molybdopterin cofactor biosynthetic process"/>
    <property type="evidence" value="ECO:0007669"/>
    <property type="project" value="UniProtKB-UniRule"/>
</dbReference>
<comment type="caution">
    <text evidence="5">The sequence shown here is derived from an EMBL/GenBank/DDBJ whole genome shotgun (WGS) entry which is preliminary data.</text>
</comment>
<dbReference type="AlphaFoldDB" id="A0A8J2N0K4"/>
<protein>
    <recommendedName>
        <fullName evidence="2">molybdopterin adenylyltransferase</fullName>
        <ecNumber evidence="2">2.7.7.75</ecNumber>
    </recommendedName>
</protein>
<dbReference type="Gene3D" id="2.170.190.11">
    <property type="entry name" value="Molybdopterin biosynthesis moea protein, domain 3"/>
    <property type="match status" value="1"/>
</dbReference>
<dbReference type="PANTHER" id="PTHR10192:SF30">
    <property type="entry name" value="MOLYBDOPTERIN ADENYLYLTRANSFERASE"/>
    <property type="match status" value="1"/>
</dbReference>
<dbReference type="PANTHER" id="PTHR10192">
    <property type="entry name" value="MOLYBDOPTERIN BIOSYNTHESIS PROTEIN"/>
    <property type="match status" value="1"/>
</dbReference>
<dbReference type="GO" id="GO:0046872">
    <property type="term" value="F:metal ion binding"/>
    <property type="evidence" value="ECO:0007669"/>
    <property type="project" value="UniProtKB-UniRule"/>
</dbReference>
<dbReference type="InterPro" id="IPR001453">
    <property type="entry name" value="MoaB/Mog_dom"/>
</dbReference>
<dbReference type="InterPro" id="IPR005110">
    <property type="entry name" value="MoeA_linker/N"/>
</dbReference>
<comment type="catalytic activity">
    <reaction evidence="3">
        <text>adenylyl-molybdopterin + molybdate = Mo-molybdopterin + AMP + H(+)</text>
        <dbReference type="Rhea" id="RHEA:35047"/>
        <dbReference type="ChEBI" id="CHEBI:15378"/>
        <dbReference type="ChEBI" id="CHEBI:36264"/>
        <dbReference type="ChEBI" id="CHEBI:62727"/>
        <dbReference type="ChEBI" id="CHEBI:71302"/>
        <dbReference type="ChEBI" id="CHEBI:456215"/>
    </reaction>
</comment>
<dbReference type="NCBIfam" id="TIGR00177">
    <property type="entry name" value="molyb_syn"/>
    <property type="match status" value="1"/>
</dbReference>
<gene>
    <name evidence="5" type="ORF">ALTATR162_LOCUS4032</name>
</gene>
<dbReference type="Proteomes" id="UP000676310">
    <property type="component" value="Unassembled WGS sequence"/>
</dbReference>
<keyword evidence="3" id="KW-0479">Metal-binding</keyword>
<dbReference type="InterPro" id="IPR036135">
    <property type="entry name" value="MoeA_linker/N_sf"/>
</dbReference>
<accession>A0A8J2N0K4</accession>
<dbReference type="GeneID" id="67015655"/>
<organism evidence="5 6">
    <name type="scientific">Alternaria atra</name>
    <dbReference type="NCBI Taxonomy" id="119953"/>
    <lineage>
        <taxon>Eukaryota</taxon>
        <taxon>Fungi</taxon>
        <taxon>Dikarya</taxon>
        <taxon>Ascomycota</taxon>
        <taxon>Pezizomycotina</taxon>
        <taxon>Dothideomycetes</taxon>
        <taxon>Pleosporomycetidae</taxon>
        <taxon>Pleosporales</taxon>
        <taxon>Pleosporineae</taxon>
        <taxon>Pleosporaceae</taxon>
        <taxon>Alternaria</taxon>
        <taxon>Alternaria sect. Ulocladioides</taxon>
    </lineage>
</organism>
<dbReference type="SUPFAM" id="SSF63882">
    <property type="entry name" value="MoeA N-terminal region -like"/>
    <property type="match status" value="1"/>
</dbReference>
<evidence type="ECO:0000313" key="6">
    <source>
        <dbReference type="Proteomes" id="UP000676310"/>
    </source>
</evidence>
<dbReference type="Pfam" id="PF00994">
    <property type="entry name" value="MoCF_biosynth"/>
    <property type="match status" value="1"/>
</dbReference>
<dbReference type="GO" id="GO:0061598">
    <property type="term" value="F:molybdopterin adenylyltransferase activity"/>
    <property type="evidence" value="ECO:0007669"/>
    <property type="project" value="UniProtKB-UniRule"/>
</dbReference>
<comment type="catalytic activity">
    <reaction evidence="3">
        <text>molybdopterin + ATP + H(+) = adenylyl-molybdopterin + diphosphate</text>
        <dbReference type="Rhea" id="RHEA:31331"/>
        <dbReference type="ChEBI" id="CHEBI:15378"/>
        <dbReference type="ChEBI" id="CHEBI:30616"/>
        <dbReference type="ChEBI" id="CHEBI:33019"/>
        <dbReference type="ChEBI" id="CHEBI:58698"/>
        <dbReference type="ChEBI" id="CHEBI:62727"/>
    </reaction>
</comment>
<dbReference type="UniPathway" id="UPA00344"/>
<comment type="similarity">
    <text evidence="1">In the C-terminal section; belongs to the MoeA family.</text>
</comment>
<dbReference type="GO" id="GO:0061599">
    <property type="term" value="F:molybdopterin molybdotransferase activity"/>
    <property type="evidence" value="ECO:0007669"/>
    <property type="project" value="UniProtKB-UniRule"/>
</dbReference>
<dbReference type="Gene3D" id="3.90.105.10">
    <property type="entry name" value="Molybdopterin biosynthesis moea protein, domain 2"/>
    <property type="match status" value="1"/>
</dbReference>
<dbReference type="RefSeq" id="XP_043167577.1">
    <property type="nucleotide sequence ID" value="XM_043311642.1"/>
</dbReference>
<comment type="function">
    <text evidence="3">Catalyzes two steps in the biosynthesis of the molybdenum cofactor. In the first step, molybdopterin is adenylated. Subsequently, molybdate is inserted into adenylated molybdopterin and AMP is released.</text>
</comment>
<name>A0A8J2N0K4_9PLEO</name>
<keyword evidence="3" id="KW-0501">Molybdenum cofactor biosynthesis</keyword>
<keyword evidence="3" id="KW-0808">Transferase</keyword>
<dbReference type="CDD" id="cd00887">
    <property type="entry name" value="MoeA"/>
    <property type="match status" value="1"/>
</dbReference>
<feature type="domain" description="MoaB/Mog" evidence="4">
    <location>
        <begin position="207"/>
        <end position="352"/>
    </location>
</feature>